<dbReference type="PATRIC" id="fig|229920.5.peg.193"/>
<evidence type="ECO:0000256" key="1">
    <source>
        <dbReference type="SAM" id="Phobius"/>
    </source>
</evidence>
<keyword evidence="1" id="KW-0472">Membrane</keyword>
<dbReference type="EMBL" id="LGCK01000014">
    <property type="protein sequence ID" value="KPL70313.1"/>
    <property type="molecule type" value="Genomic_DNA"/>
</dbReference>
<evidence type="ECO:0000313" key="3">
    <source>
        <dbReference type="Proteomes" id="UP000050430"/>
    </source>
</evidence>
<comment type="caution">
    <text evidence="2">The sequence shown here is derived from an EMBL/GenBank/DDBJ whole genome shotgun (WGS) entry which is preliminary data.</text>
</comment>
<dbReference type="STRING" id="229920.ADM99_14235"/>
<accession>A0A0P6WNB0</accession>
<keyword evidence="1" id="KW-1133">Transmembrane helix</keyword>
<gene>
    <name evidence="2" type="ORF">ADM99_14235</name>
</gene>
<proteinExistence type="predicted"/>
<reference evidence="2 3" key="1">
    <citation type="submission" date="2015-07" db="EMBL/GenBank/DDBJ databases">
        <title>Genome sequence of Leptolinea tardivitalis DSM 16556.</title>
        <authorList>
            <person name="Hemp J."/>
            <person name="Ward L.M."/>
            <person name="Pace L.A."/>
            <person name="Fischer W.W."/>
        </authorList>
    </citation>
    <scope>NUCLEOTIDE SEQUENCE [LARGE SCALE GENOMIC DNA]</scope>
    <source>
        <strain evidence="2 3">YMTK-2</strain>
    </source>
</reference>
<protein>
    <submittedName>
        <fullName evidence="2">Uncharacterized protein</fullName>
    </submittedName>
</protein>
<dbReference type="AlphaFoldDB" id="A0A0P6WNB0"/>
<dbReference type="Proteomes" id="UP000050430">
    <property type="component" value="Unassembled WGS sequence"/>
</dbReference>
<keyword evidence="1" id="KW-0812">Transmembrane</keyword>
<sequence length="265" mass="30677">MGAAIRKLQKRKKARKILSELMENPEHVLVIHYSCESFYDRPNGTSPRITSIAVRNFASGQTKSFSVHQIAERRNLLNTIDQEYDVFEKEMLDEFYEYVHAHTGFKWLHWNMRDMNYGFEAIEHRHKVLGGKPSEIPEQNRIDLNRLLIDIYGVGYIGHPRLTKLIELNKISDKDFLTGSDEAQAFNNKEYVRLHFSTLRKVDILANIADRADQGLLKTNSSWKDALKCIPQMTGEWFKENWLASLILGFVSIIGLIIGLIQLVK</sequence>
<name>A0A0P6WNB0_9CHLR</name>
<keyword evidence="3" id="KW-1185">Reference proteome</keyword>
<organism evidence="2 3">
    <name type="scientific">Leptolinea tardivitalis</name>
    <dbReference type="NCBI Taxonomy" id="229920"/>
    <lineage>
        <taxon>Bacteria</taxon>
        <taxon>Bacillati</taxon>
        <taxon>Chloroflexota</taxon>
        <taxon>Anaerolineae</taxon>
        <taxon>Anaerolineales</taxon>
        <taxon>Anaerolineaceae</taxon>
        <taxon>Leptolinea</taxon>
    </lineage>
</organism>
<feature type="transmembrane region" description="Helical" evidence="1">
    <location>
        <begin position="242"/>
        <end position="264"/>
    </location>
</feature>
<evidence type="ECO:0000313" key="2">
    <source>
        <dbReference type="EMBL" id="KPL70313.1"/>
    </source>
</evidence>
<dbReference type="RefSeq" id="WP_062422188.1">
    <property type="nucleotide sequence ID" value="NZ_BBYA01000010.1"/>
</dbReference>
<dbReference type="OrthoDB" id="7889003at2"/>